<dbReference type="SUPFAM" id="SSF52096">
    <property type="entry name" value="ClpP/crotonase"/>
    <property type="match status" value="1"/>
</dbReference>
<evidence type="ECO:0000313" key="3">
    <source>
        <dbReference type="Proteomes" id="UP000271374"/>
    </source>
</evidence>
<comment type="caution">
    <text evidence="2">The sequence shown here is derived from an EMBL/GenBank/DDBJ whole genome shotgun (WGS) entry which is preliminary data.</text>
</comment>
<accession>A0A3S0RLK8</accession>
<evidence type="ECO:0000256" key="1">
    <source>
        <dbReference type="ARBA" id="ARBA00005254"/>
    </source>
</evidence>
<dbReference type="Proteomes" id="UP000271374">
    <property type="component" value="Unassembled WGS sequence"/>
</dbReference>
<dbReference type="Gene3D" id="3.90.226.10">
    <property type="entry name" value="2-enoyl-CoA Hydratase, Chain A, domain 1"/>
    <property type="match status" value="1"/>
</dbReference>
<keyword evidence="2" id="KW-0456">Lyase</keyword>
<protein>
    <submittedName>
        <fullName evidence="2">Enoyl-CoA hydratase</fullName>
        <ecNumber evidence="2">4.2.1.17</ecNumber>
    </submittedName>
</protein>
<evidence type="ECO:0000313" key="2">
    <source>
        <dbReference type="EMBL" id="RTR31405.1"/>
    </source>
</evidence>
<proteinExistence type="inferred from homology"/>
<sequence>MTIEFLTNTVKVDVDGRVATIQLNRPESLNSINVEMIKELSCCLKEISNSDEIDIVVLTGNERAFSSGGDIKTMLSENANENDFYVVMDSISELMVTLHNLPMLTISAISGAAAGLGLSIALATDYILADKNSKLAMNFIGIGLIPDGGAHFFLEKRLGEDRAKQLIWEGKVLSAEEAVNMKLIHEVSENYKESLQAKIEEWLGKPVKAMIKTKKIYAEKNRPQLLKLLELEKHGQFAMRQTKDHKEGIAAFLEKRKPKYIGK</sequence>
<keyword evidence="3" id="KW-1185">Reference proteome</keyword>
<dbReference type="InterPro" id="IPR029045">
    <property type="entry name" value="ClpP/crotonase-like_dom_sf"/>
</dbReference>
<dbReference type="InterPro" id="IPR014748">
    <property type="entry name" value="Enoyl-CoA_hydra_C"/>
</dbReference>
<comment type="similarity">
    <text evidence="1">Belongs to the enoyl-CoA hydratase/isomerase family.</text>
</comment>
<dbReference type="CDD" id="cd06558">
    <property type="entry name" value="crotonase-like"/>
    <property type="match status" value="1"/>
</dbReference>
<dbReference type="AlphaFoldDB" id="A0A3S0RLK8"/>
<dbReference type="NCBIfam" id="NF005804">
    <property type="entry name" value="PRK07659.1"/>
    <property type="match status" value="1"/>
</dbReference>
<name>A0A3S0RLK8_9BACI</name>
<dbReference type="OrthoDB" id="9775794at2"/>
<dbReference type="EC" id="4.2.1.17" evidence="2"/>
<reference evidence="2 3" key="1">
    <citation type="submission" date="2018-12" db="EMBL/GenBank/DDBJ databases">
        <title>Bacillus yapensis draft genome sequence.</title>
        <authorList>
            <person name="Yu L."/>
            <person name="Xu X."/>
            <person name="Tang X."/>
        </authorList>
    </citation>
    <scope>NUCLEOTIDE SEQUENCE [LARGE SCALE GENOMIC DNA]</scope>
    <source>
        <strain evidence="2 3">XXST-01</strain>
    </source>
</reference>
<dbReference type="Gene3D" id="1.10.12.10">
    <property type="entry name" value="Lyase 2-enoyl-coa Hydratase, Chain A, domain 2"/>
    <property type="match status" value="1"/>
</dbReference>
<gene>
    <name evidence="2" type="ORF">EKG37_11020</name>
</gene>
<organism evidence="2 3">
    <name type="scientific">Bacillus yapensis</name>
    <dbReference type="NCBI Taxonomy" id="2492960"/>
    <lineage>
        <taxon>Bacteria</taxon>
        <taxon>Bacillati</taxon>
        <taxon>Bacillota</taxon>
        <taxon>Bacilli</taxon>
        <taxon>Bacillales</taxon>
        <taxon>Bacillaceae</taxon>
        <taxon>Bacillus</taxon>
    </lineage>
</organism>
<dbReference type="Pfam" id="PF00378">
    <property type="entry name" value="ECH_1"/>
    <property type="match status" value="1"/>
</dbReference>
<dbReference type="GO" id="GO:0004300">
    <property type="term" value="F:enoyl-CoA hydratase activity"/>
    <property type="evidence" value="ECO:0007669"/>
    <property type="project" value="UniProtKB-EC"/>
</dbReference>
<dbReference type="PANTHER" id="PTHR43459:SF1">
    <property type="entry name" value="EG:BACN32G11.4 PROTEIN"/>
    <property type="match status" value="1"/>
</dbReference>
<dbReference type="PANTHER" id="PTHR43459">
    <property type="entry name" value="ENOYL-COA HYDRATASE"/>
    <property type="match status" value="1"/>
</dbReference>
<dbReference type="InterPro" id="IPR001753">
    <property type="entry name" value="Enoyl-CoA_hydra/iso"/>
</dbReference>
<dbReference type="RefSeq" id="WP_126408723.1">
    <property type="nucleotide sequence ID" value="NZ_RXNT01000008.1"/>
</dbReference>
<dbReference type="EMBL" id="RXNT01000008">
    <property type="protein sequence ID" value="RTR31405.1"/>
    <property type="molecule type" value="Genomic_DNA"/>
</dbReference>